<dbReference type="InterPro" id="IPR027417">
    <property type="entry name" value="P-loop_NTPase"/>
</dbReference>
<name>A0A9P4HEI7_9PLEO</name>
<dbReference type="GO" id="GO:0043531">
    <property type="term" value="F:ADP binding"/>
    <property type="evidence" value="ECO:0007669"/>
    <property type="project" value="InterPro"/>
</dbReference>
<dbReference type="PANTHER" id="PTHR46082:SF6">
    <property type="entry name" value="AAA+ ATPASE DOMAIN-CONTAINING PROTEIN-RELATED"/>
    <property type="match status" value="1"/>
</dbReference>
<sequence>MADPVSLVAAGVGISDVAFRVVHYLKDVNAAAKTVNSDIAALISEVDALKSVHGALEQELLRAFRNMRMSPEEKMLWFQTGKNLQQGQLLVRELEQCVKSIYAKSRTVTGRLDGLKKAHRKRSRDKKLTECRGKIAIYHGTLQFCLNFISIQKSREQHETQATMLARVLLSVDALKCQVEQIQISNSPFGYTAAIDRDFASIPVVTTPVSRPQVVEISRAGVNKHFSIPSPVSNLYSGREDKATELRIWLTSSSERIAGGQSKCFILQGMGGTGKTQFTCKFAMDNRDMFWAVMWVDASNTQRLKRSYADQVARIAGVDANERAALHWLKTLQQSWLLIIDNADDVDLDIAPYIPHNSRGTVLITTRNPAFRSLGNVGPGHFELASLAHEESLCLLFQAAETKPSLRMHQRELALAICEKLGHLPLTIVQAGATVRHGFCSLEKYLDYLEHQWVRTSKARGMRRVGGIVAGHSTIYATFELNHRAIQIRETEASSDAAQLLKMLAFFHHQNIRFEFFRRAVTNVGLEEEHAKMVDIIRNAHEDQDFDADRTLAALQTLVQFSLLSYDEPQDSYYMHPLIHRWSRERYSMTPAEQGIWSEAAATMLSHCILLPPLGNTTEDEDIRRDILPHIDFVRQCQATIEQRIHDNRLGRMKPWPVFSPDGLNSKEKALNYAKFSIVYAQNGRWEDARKLQTAVHEFLLKTVGIGQEITRRNINEAIALQKQVLDACISSLGHAYCETFIGRYAHALELQEEAVDGLKYLLGGHNEDTLNAIDHMGRTILVTGTHRAVNGMKKALGPDHLRTLIACENLCMVAMIDEVRRVREEKLGKEHAFTLLAILHLAVVKSGLGDHTGAEKLVRMGLPIAERNFGPYHIASLWGRCALGKICMRQNKWAEAEETLEDGLERHHPSRVSALADLAAAYNTLALVGYDRISPSGEHMDAGKLRTNHIVWMEERKTRSRVTSQTGQ</sequence>
<dbReference type="InterPro" id="IPR053137">
    <property type="entry name" value="NLR-like"/>
</dbReference>
<dbReference type="Gene3D" id="3.40.50.300">
    <property type="entry name" value="P-loop containing nucleotide triphosphate hydrolases"/>
    <property type="match status" value="1"/>
</dbReference>
<evidence type="ECO:0000313" key="1">
    <source>
        <dbReference type="EMBL" id="KAF2032794.1"/>
    </source>
</evidence>
<organism evidence="1 2">
    <name type="scientific">Setomelanomma holmii</name>
    <dbReference type="NCBI Taxonomy" id="210430"/>
    <lineage>
        <taxon>Eukaryota</taxon>
        <taxon>Fungi</taxon>
        <taxon>Dikarya</taxon>
        <taxon>Ascomycota</taxon>
        <taxon>Pezizomycotina</taxon>
        <taxon>Dothideomycetes</taxon>
        <taxon>Pleosporomycetidae</taxon>
        <taxon>Pleosporales</taxon>
        <taxon>Pleosporineae</taxon>
        <taxon>Phaeosphaeriaceae</taxon>
        <taxon>Setomelanomma</taxon>
    </lineage>
</organism>
<comment type="caution">
    <text evidence="1">The sequence shown here is derived from an EMBL/GenBank/DDBJ whole genome shotgun (WGS) entry which is preliminary data.</text>
</comment>
<proteinExistence type="predicted"/>
<protein>
    <recommendedName>
        <fullName evidence="3">NB-ARC domain-containing protein</fullName>
    </recommendedName>
</protein>
<accession>A0A9P4HEI7</accession>
<dbReference type="Gene3D" id="1.25.40.10">
    <property type="entry name" value="Tetratricopeptide repeat domain"/>
    <property type="match status" value="2"/>
</dbReference>
<dbReference type="Pfam" id="PF13424">
    <property type="entry name" value="TPR_12"/>
    <property type="match status" value="1"/>
</dbReference>
<evidence type="ECO:0000313" key="2">
    <source>
        <dbReference type="Proteomes" id="UP000799777"/>
    </source>
</evidence>
<evidence type="ECO:0008006" key="3">
    <source>
        <dbReference type="Google" id="ProtNLM"/>
    </source>
</evidence>
<reference evidence="1" key="1">
    <citation type="journal article" date="2020" name="Stud. Mycol.">
        <title>101 Dothideomycetes genomes: a test case for predicting lifestyles and emergence of pathogens.</title>
        <authorList>
            <person name="Haridas S."/>
            <person name="Albert R."/>
            <person name="Binder M."/>
            <person name="Bloem J."/>
            <person name="Labutti K."/>
            <person name="Salamov A."/>
            <person name="Andreopoulos B."/>
            <person name="Baker S."/>
            <person name="Barry K."/>
            <person name="Bills G."/>
            <person name="Bluhm B."/>
            <person name="Cannon C."/>
            <person name="Castanera R."/>
            <person name="Culley D."/>
            <person name="Daum C."/>
            <person name="Ezra D."/>
            <person name="Gonzalez J."/>
            <person name="Henrissat B."/>
            <person name="Kuo A."/>
            <person name="Liang C."/>
            <person name="Lipzen A."/>
            <person name="Lutzoni F."/>
            <person name="Magnuson J."/>
            <person name="Mondo S."/>
            <person name="Nolan M."/>
            <person name="Ohm R."/>
            <person name="Pangilinan J."/>
            <person name="Park H.-J."/>
            <person name="Ramirez L."/>
            <person name="Alfaro M."/>
            <person name="Sun H."/>
            <person name="Tritt A."/>
            <person name="Yoshinaga Y."/>
            <person name="Zwiers L.-H."/>
            <person name="Turgeon B."/>
            <person name="Goodwin S."/>
            <person name="Spatafora J."/>
            <person name="Crous P."/>
            <person name="Grigoriev I."/>
        </authorList>
    </citation>
    <scope>NUCLEOTIDE SEQUENCE</scope>
    <source>
        <strain evidence="1">CBS 110217</strain>
    </source>
</reference>
<dbReference type="SUPFAM" id="SSF52540">
    <property type="entry name" value="P-loop containing nucleoside triphosphate hydrolases"/>
    <property type="match status" value="1"/>
</dbReference>
<dbReference type="PANTHER" id="PTHR46082">
    <property type="entry name" value="ATP/GTP-BINDING PROTEIN-RELATED"/>
    <property type="match status" value="1"/>
</dbReference>
<dbReference type="OrthoDB" id="5086500at2759"/>
<dbReference type="EMBL" id="ML978170">
    <property type="protein sequence ID" value="KAF2032794.1"/>
    <property type="molecule type" value="Genomic_DNA"/>
</dbReference>
<gene>
    <name evidence="1" type="ORF">EK21DRAFT_98630</name>
</gene>
<dbReference type="SUPFAM" id="SSF48452">
    <property type="entry name" value="TPR-like"/>
    <property type="match status" value="1"/>
</dbReference>
<dbReference type="InterPro" id="IPR011990">
    <property type="entry name" value="TPR-like_helical_dom_sf"/>
</dbReference>
<dbReference type="Proteomes" id="UP000799777">
    <property type="component" value="Unassembled WGS sequence"/>
</dbReference>
<dbReference type="AlphaFoldDB" id="A0A9P4HEI7"/>
<keyword evidence="2" id="KW-1185">Reference proteome</keyword>